<evidence type="ECO:0000313" key="15">
    <source>
        <dbReference type="Proteomes" id="UP000549765"/>
    </source>
</evidence>
<dbReference type="GO" id="GO:0004222">
    <property type="term" value="F:metalloendopeptidase activity"/>
    <property type="evidence" value="ECO:0007669"/>
    <property type="project" value="UniProtKB-UniRule"/>
</dbReference>
<feature type="transmembrane region" description="Helical" evidence="12">
    <location>
        <begin position="12"/>
        <end position="33"/>
    </location>
</feature>
<keyword evidence="10 12" id="KW-0482">Metalloprotease</keyword>
<feature type="binding site" evidence="12">
    <location>
        <position position="148"/>
    </location>
    <ligand>
        <name>Zn(2+)</name>
        <dbReference type="ChEBI" id="CHEBI:29105"/>
        <note>catalytic</note>
    </ligand>
</feature>
<gene>
    <name evidence="12 14" type="primary">htpX</name>
    <name evidence="14" type="ORF">HF964_07095</name>
</gene>
<evidence type="ECO:0000256" key="7">
    <source>
        <dbReference type="ARBA" id="ARBA00022801"/>
    </source>
</evidence>
<dbReference type="Pfam" id="PF01435">
    <property type="entry name" value="Peptidase_M48"/>
    <property type="match status" value="1"/>
</dbReference>
<feature type="transmembrane region" description="Helical" evidence="12">
    <location>
        <begin position="156"/>
        <end position="178"/>
    </location>
</feature>
<keyword evidence="4 12" id="KW-0645">Protease</keyword>
<dbReference type="CDD" id="cd07340">
    <property type="entry name" value="M48B_Htpx_like"/>
    <property type="match status" value="1"/>
</dbReference>
<keyword evidence="5 12" id="KW-0812">Transmembrane</keyword>
<sequence length="298" mass="32693">MLFEQIAQNKRRTIYLLSGFMFLVVLVGAAIGYMFFRSAMIGAILALIAGGIYAWMMIEQSTEIVMSMNNAQEITAKDQAPQLWNIVEDMAMVAQVPMPRVFIIDDPSPNAFATGSDPKHAAVAATSGILERLTRDELEGVMAHEMAHVRNYDIRISTIAIALTAIISILANFGSNFMFFGGARENDDERENNGTMQIFGIVFSILLIIFGPIAATIVQMAISRNREYLADATAVQLTRNPQGLINALKKIAMSEPMESADPSSAALYIENPLKGKSAANLFSTHPATEDRIARLEHM</sequence>
<dbReference type="GO" id="GO:0006508">
    <property type="term" value="P:proteolysis"/>
    <property type="evidence" value="ECO:0007669"/>
    <property type="project" value="UniProtKB-KW"/>
</dbReference>
<dbReference type="Gene3D" id="3.30.2010.10">
    <property type="entry name" value="Metalloproteases ('zincins'), catalytic domain"/>
    <property type="match status" value="1"/>
</dbReference>
<evidence type="ECO:0000259" key="13">
    <source>
        <dbReference type="Pfam" id="PF01435"/>
    </source>
</evidence>
<evidence type="ECO:0000256" key="3">
    <source>
        <dbReference type="ARBA" id="ARBA00022475"/>
    </source>
</evidence>
<reference evidence="14 15" key="1">
    <citation type="submission" date="2020-04" db="EMBL/GenBank/DDBJ databases">
        <title>MicrobeNet Type strains.</title>
        <authorList>
            <person name="Nicholson A.C."/>
        </authorList>
    </citation>
    <scope>NUCLEOTIDE SEQUENCE [LARGE SCALE GENOMIC DNA]</scope>
    <source>
        <strain evidence="14 15">CCUG 61472</strain>
    </source>
</reference>
<dbReference type="AlphaFoldDB" id="A0A7X6S2Y9"/>
<evidence type="ECO:0000256" key="4">
    <source>
        <dbReference type="ARBA" id="ARBA00022670"/>
    </source>
</evidence>
<dbReference type="RefSeq" id="WP_168722350.1">
    <property type="nucleotide sequence ID" value="NZ_JAAXPN010000007.1"/>
</dbReference>
<evidence type="ECO:0000256" key="1">
    <source>
        <dbReference type="ARBA" id="ARBA00004651"/>
    </source>
</evidence>
<dbReference type="PANTHER" id="PTHR43221">
    <property type="entry name" value="PROTEASE HTPX"/>
    <property type="match status" value="1"/>
</dbReference>
<feature type="binding site" evidence="12">
    <location>
        <position position="144"/>
    </location>
    <ligand>
        <name>Zn(2+)</name>
        <dbReference type="ChEBI" id="CHEBI:29105"/>
        <note>catalytic</note>
    </ligand>
</feature>
<keyword evidence="9 12" id="KW-1133">Transmembrane helix</keyword>
<keyword evidence="6 12" id="KW-0479">Metal-binding</keyword>
<keyword evidence="3 12" id="KW-1003">Cell membrane</keyword>
<accession>A0A7X6S2Y9</accession>
<organism evidence="14 15">
    <name type="scientific">Periweissella fabalis</name>
    <dbReference type="NCBI Taxonomy" id="1070421"/>
    <lineage>
        <taxon>Bacteria</taxon>
        <taxon>Bacillati</taxon>
        <taxon>Bacillota</taxon>
        <taxon>Bacilli</taxon>
        <taxon>Lactobacillales</taxon>
        <taxon>Lactobacillaceae</taxon>
        <taxon>Periweissella</taxon>
    </lineage>
</organism>
<dbReference type="Proteomes" id="UP000549765">
    <property type="component" value="Unassembled WGS sequence"/>
</dbReference>
<dbReference type="InterPro" id="IPR050083">
    <property type="entry name" value="HtpX_protease"/>
</dbReference>
<dbReference type="PANTHER" id="PTHR43221:SF1">
    <property type="entry name" value="PROTEASE HTPX"/>
    <property type="match status" value="1"/>
</dbReference>
<dbReference type="GO" id="GO:0005886">
    <property type="term" value="C:plasma membrane"/>
    <property type="evidence" value="ECO:0007669"/>
    <property type="project" value="UniProtKB-SubCell"/>
</dbReference>
<dbReference type="EMBL" id="JAAXPN010000007">
    <property type="protein sequence ID" value="NKZ24559.1"/>
    <property type="molecule type" value="Genomic_DNA"/>
</dbReference>
<evidence type="ECO:0000313" key="14">
    <source>
        <dbReference type="EMBL" id="NKZ24559.1"/>
    </source>
</evidence>
<keyword evidence="7 12" id="KW-0378">Hydrolase</keyword>
<comment type="subcellular location">
    <subcellularLocation>
        <location evidence="1 12">Cell membrane</location>
        <topology evidence="1 12">Multi-pass membrane protein</topology>
    </subcellularLocation>
</comment>
<dbReference type="InterPro" id="IPR001915">
    <property type="entry name" value="Peptidase_M48"/>
</dbReference>
<dbReference type="EC" id="3.4.24.-" evidence="12"/>
<keyword evidence="15" id="KW-1185">Reference proteome</keyword>
<evidence type="ECO:0000256" key="12">
    <source>
        <dbReference type="HAMAP-Rule" id="MF_00188"/>
    </source>
</evidence>
<proteinExistence type="inferred from homology"/>
<comment type="similarity">
    <text evidence="2 12">Belongs to the peptidase M48B family.</text>
</comment>
<evidence type="ECO:0000256" key="2">
    <source>
        <dbReference type="ARBA" id="ARBA00009779"/>
    </source>
</evidence>
<feature type="transmembrane region" description="Helical" evidence="12">
    <location>
        <begin position="39"/>
        <end position="58"/>
    </location>
</feature>
<comment type="cofactor">
    <cofactor evidence="12">
        <name>Zn(2+)</name>
        <dbReference type="ChEBI" id="CHEBI:29105"/>
    </cofactor>
    <text evidence="12">Binds 1 zinc ion per subunit.</text>
</comment>
<evidence type="ECO:0000256" key="6">
    <source>
        <dbReference type="ARBA" id="ARBA00022723"/>
    </source>
</evidence>
<evidence type="ECO:0000256" key="9">
    <source>
        <dbReference type="ARBA" id="ARBA00022989"/>
    </source>
</evidence>
<feature type="transmembrane region" description="Helical" evidence="12">
    <location>
        <begin position="198"/>
        <end position="218"/>
    </location>
</feature>
<evidence type="ECO:0000256" key="10">
    <source>
        <dbReference type="ARBA" id="ARBA00023049"/>
    </source>
</evidence>
<feature type="binding site" evidence="12">
    <location>
        <position position="227"/>
    </location>
    <ligand>
        <name>Zn(2+)</name>
        <dbReference type="ChEBI" id="CHEBI:29105"/>
        <note>catalytic</note>
    </ligand>
</feature>
<protein>
    <recommendedName>
        <fullName evidence="12">Protease HtpX homolog</fullName>
        <ecNumber evidence="12">3.4.24.-</ecNumber>
    </recommendedName>
</protein>
<keyword evidence="8 12" id="KW-0862">Zinc</keyword>
<dbReference type="GO" id="GO:0008270">
    <property type="term" value="F:zinc ion binding"/>
    <property type="evidence" value="ECO:0007669"/>
    <property type="project" value="UniProtKB-UniRule"/>
</dbReference>
<evidence type="ECO:0000256" key="5">
    <source>
        <dbReference type="ARBA" id="ARBA00022692"/>
    </source>
</evidence>
<keyword evidence="11 12" id="KW-0472">Membrane</keyword>
<name>A0A7X6S2Y9_9LACO</name>
<dbReference type="HAMAP" id="MF_00188">
    <property type="entry name" value="Pept_M48_protease_HtpX"/>
    <property type="match status" value="1"/>
</dbReference>
<feature type="domain" description="Peptidase M48" evidence="13">
    <location>
        <begin position="79"/>
        <end position="297"/>
    </location>
</feature>
<feature type="active site" evidence="12">
    <location>
        <position position="145"/>
    </location>
</feature>
<dbReference type="NCBIfam" id="NF003425">
    <property type="entry name" value="PRK04897.1"/>
    <property type="match status" value="1"/>
</dbReference>
<evidence type="ECO:0000256" key="11">
    <source>
        <dbReference type="ARBA" id="ARBA00023136"/>
    </source>
</evidence>
<comment type="caution">
    <text evidence="14">The sequence shown here is derived from an EMBL/GenBank/DDBJ whole genome shotgun (WGS) entry which is preliminary data.</text>
</comment>
<dbReference type="InterPro" id="IPR022919">
    <property type="entry name" value="Pept_M48_protease_HtpX"/>
</dbReference>
<evidence type="ECO:0000256" key="8">
    <source>
        <dbReference type="ARBA" id="ARBA00022833"/>
    </source>
</evidence>